<dbReference type="AlphaFoldDB" id="A0AAN8ZDM1"/>
<dbReference type="EMBL" id="JBAMMX010000007">
    <property type="protein sequence ID" value="KAK6936764.1"/>
    <property type="molecule type" value="Genomic_DNA"/>
</dbReference>
<evidence type="ECO:0000313" key="1">
    <source>
        <dbReference type="EMBL" id="KAK6936764.1"/>
    </source>
</evidence>
<evidence type="ECO:0000313" key="2">
    <source>
        <dbReference type="Proteomes" id="UP001370490"/>
    </source>
</evidence>
<sequence>MDAHNIFSSFHAQLPFLWQDYYFRKCFTRSSQYSVSCMLLVELCVRVIFLSSGETMSGLSCSILLLSKCKMLCFASRSLPLLKDR</sequence>
<name>A0AAN8ZDM1_9MAGN</name>
<keyword evidence="2" id="KW-1185">Reference proteome</keyword>
<organism evidence="1 2">
    <name type="scientific">Dillenia turbinata</name>
    <dbReference type="NCBI Taxonomy" id="194707"/>
    <lineage>
        <taxon>Eukaryota</taxon>
        <taxon>Viridiplantae</taxon>
        <taxon>Streptophyta</taxon>
        <taxon>Embryophyta</taxon>
        <taxon>Tracheophyta</taxon>
        <taxon>Spermatophyta</taxon>
        <taxon>Magnoliopsida</taxon>
        <taxon>eudicotyledons</taxon>
        <taxon>Gunneridae</taxon>
        <taxon>Pentapetalae</taxon>
        <taxon>Dilleniales</taxon>
        <taxon>Dilleniaceae</taxon>
        <taxon>Dillenia</taxon>
    </lineage>
</organism>
<dbReference type="Proteomes" id="UP001370490">
    <property type="component" value="Unassembled WGS sequence"/>
</dbReference>
<comment type="caution">
    <text evidence="1">The sequence shown here is derived from an EMBL/GenBank/DDBJ whole genome shotgun (WGS) entry which is preliminary data.</text>
</comment>
<protein>
    <submittedName>
        <fullName evidence="1">Uncharacterized protein</fullName>
    </submittedName>
</protein>
<proteinExistence type="predicted"/>
<accession>A0AAN8ZDM1</accession>
<reference evidence="1 2" key="1">
    <citation type="submission" date="2023-12" db="EMBL/GenBank/DDBJ databases">
        <title>A high-quality genome assembly for Dillenia turbinata (Dilleniales).</title>
        <authorList>
            <person name="Chanderbali A."/>
        </authorList>
    </citation>
    <scope>NUCLEOTIDE SEQUENCE [LARGE SCALE GENOMIC DNA]</scope>
    <source>
        <strain evidence="1">LSX21</strain>
        <tissue evidence="1">Leaf</tissue>
    </source>
</reference>
<gene>
    <name evidence="1" type="ORF">RJ641_033794</name>
</gene>